<dbReference type="Gramene" id="PRQ51125">
    <property type="protein sequence ID" value="PRQ51125"/>
    <property type="gene ID" value="RchiOBHm_Chr2g0140901"/>
</dbReference>
<dbReference type="EMBL" id="PDCK01000040">
    <property type="protein sequence ID" value="PRQ51125.1"/>
    <property type="molecule type" value="Genomic_DNA"/>
</dbReference>
<sequence length="352" mass="40899">MSNLNKLDFAPLGTTGSRYHRWVRDIRQHLKADRILDMILEPSQDVLTVEQAQALEANRAALEANKAKVIILMTRHMDDSLQYEYMNEEDPRKLWVSLEERFGNVRDSLLPDLEVRWHSLRFCDFKSVLDYNSEALRIKSLMEFCGKEITDAMLIEKTLSTFPVSALMVAKNYRIDVNARRITRFHELIGAINVAEKHDNILVKNYNSRYVETEHIPESNYSRTSKRGRQEQNPNLRYTSGHSDPYNCSTWEGNRQNRRTRNRRGKRGKREGGNASGHVGGATNTKSHLNDAFKAPQSMEFEQRDVCSRCGVSEHWAHICRAREELVTAYKAYCEAREAHYVEQEDQEDDLE</sequence>
<feature type="compositionally biased region" description="Polar residues" evidence="1">
    <location>
        <begin position="231"/>
        <end position="251"/>
    </location>
</feature>
<accession>A0A2P6RXH4</accession>
<organism evidence="2 3">
    <name type="scientific">Rosa chinensis</name>
    <name type="common">China rose</name>
    <dbReference type="NCBI Taxonomy" id="74649"/>
    <lineage>
        <taxon>Eukaryota</taxon>
        <taxon>Viridiplantae</taxon>
        <taxon>Streptophyta</taxon>
        <taxon>Embryophyta</taxon>
        <taxon>Tracheophyta</taxon>
        <taxon>Spermatophyta</taxon>
        <taxon>Magnoliopsida</taxon>
        <taxon>eudicotyledons</taxon>
        <taxon>Gunneridae</taxon>
        <taxon>Pentapetalae</taxon>
        <taxon>rosids</taxon>
        <taxon>fabids</taxon>
        <taxon>Rosales</taxon>
        <taxon>Rosaceae</taxon>
        <taxon>Rosoideae</taxon>
        <taxon>Rosoideae incertae sedis</taxon>
        <taxon>Rosa</taxon>
    </lineage>
</organism>
<name>A0A2P6RXH4_ROSCH</name>
<dbReference type="PANTHER" id="PTHR33325">
    <property type="entry name" value="ZINC FINGER, CCHC-TYPE-RELATED"/>
    <property type="match status" value="1"/>
</dbReference>
<dbReference type="AlphaFoldDB" id="A0A2P6RXH4"/>
<dbReference type="PANTHER" id="PTHR33325:SF11">
    <property type="entry name" value="COLD SHOCK DOMAIN-CONTAINING PROTEIN 4-LIKE"/>
    <property type="match status" value="1"/>
</dbReference>
<dbReference type="Proteomes" id="UP000238479">
    <property type="component" value="Chromosome 2"/>
</dbReference>
<gene>
    <name evidence="2" type="ORF">RchiOBHm_Chr2g0140901</name>
</gene>
<protein>
    <submittedName>
        <fullName evidence="2">Putative transcription factor interactor and regulator CCHC(Zn) family</fullName>
    </submittedName>
</protein>
<comment type="caution">
    <text evidence="2">The sequence shown here is derived from an EMBL/GenBank/DDBJ whole genome shotgun (WGS) entry which is preliminary data.</text>
</comment>
<evidence type="ECO:0000313" key="3">
    <source>
        <dbReference type="Proteomes" id="UP000238479"/>
    </source>
</evidence>
<keyword evidence="3" id="KW-1185">Reference proteome</keyword>
<feature type="region of interest" description="Disordered" evidence="1">
    <location>
        <begin position="217"/>
        <end position="287"/>
    </location>
</feature>
<dbReference type="OMA" id="HICRARE"/>
<reference evidence="2 3" key="1">
    <citation type="journal article" date="2018" name="Nat. Genet.">
        <title>The Rosa genome provides new insights in the design of modern roses.</title>
        <authorList>
            <person name="Bendahmane M."/>
        </authorList>
    </citation>
    <scope>NUCLEOTIDE SEQUENCE [LARGE SCALE GENOMIC DNA]</scope>
    <source>
        <strain evidence="3">cv. Old Blush</strain>
    </source>
</reference>
<evidence type="ECO:0000313" key="2">
    <source>
        <dbReference type="EMBL" id="PRQ51125.1"/>
    </source>
</evidence>
<proteinExistence type="predicted"/>
<evidence type="ECO:0000256" key="1">
    <source>
        <dbReference type="SAM" id="MobiDB-lite"/>
    </source>
</evidence>
<feature type="compositionally biased region" description="Basic residues" evidence="1">
    <location>
        <begin position="256"/>
        <end position="269"/>
    </location>
</feature>
<dbReference type="Pfam" id="PF14223">
    <property type="entry name" value="Retrotran_gag_2"/>
    <property type="match status" value="1"/>
</dbReference>